<evidence type="ECO:0000313" key="4">
    <source>
        <dbReference type="EMBL" id="KAK0590228.1"/>
    </source>
</evidence>
<comment type="caution">
    <text evidence="4">The sequence shown here is derived from an EMBL/GenBank/DDBJ whole genome shotgun (WGS) entry which is preliminary data.</text>
</comment>
<dbReference type="NCBIfam" id="TIGR00756">
    <property type="entry name" value="PPR"/>
    <property type="match status" value="1"/>
</dbReference>
<reference evidence="4" key="2">
    <citation type="submission" date="2023-06" db="EMBL/GenBank/DDBJ databases">
        <authorList>
            <person name="Swenson N.G."/>
            <person name="Wegrzyn J.L."/>
            <person name="Mcevoy S.L."/>
        </authorList>
    </citation>
    <scope>NUCLEOTIDE SEQUENCE</scope>
    <source>
        <strain evidence="4">NS2018</strain>
        <tissue evidence="4">Leaf</tissue>
    </source>
</reference>
<sequence>MVAERIKCKLLVLDLTLLFYVIQISQWMADHHNLALSPSDIVVRLDMVRRVHGIKLAEKDFNDVPNNAKTYKVYGALLHAYVLQRSVKKAETIMQNMREMGFATSSFPYNMLITHYYKIGENDKIEVLIQEMEEK</sequence>
<dbReference type="InterPro" id="IPR002885">
    <property type="entry name" value="PPR_rpt"/>
</dbReference>
<comment type="similarity">
    <text evidence="1">Belongs to the PPR family. P subfamily.</text>
</comment>
<gene>
    <name evidence="4" type="ORF">LWI29_024278</name>
</gene>
<reference evidence="4" key="1">
    <citation type="journal article" date="2022" name="Plant J.">
        <title>Strategies of tolerance reflected in two North American maple genomes.</title>
        <authorList>
            <person name="McEvoy S.L."/>
            <person name="Sezen U.U."/>
            <person name="Trouern-Trend A."/>
            <person name="McMahon S.M."/>
            <person name="Schaberg P.G."/>
            <person name="Yang J."/>
            <person name="Wegrzyn J.L."/>
            <person name="Swenson N.G."/>
        </authorList>
    </citation>
    <scope>NUCLEOTIDE SEQUENCE</scope>
    <source>
        <strain evidence="4">NS2018</strain>
    </source>
</reference>
<proteinExistence type="inferred from homology"/>
<dbReference type="AlphaFoldDB" id="A0AA39SG05"/>
<dbReference type="PANTHER" id="PTHR45717">
    <property type="entry name" value="OS12G0527900 PROTEIN"/>
    <property type="match status" value="1"/>
</dbReference>
<dbReference type="EMBL" id="JAUESC010000381">
    <property type="protein sequence ID" value="KAK0590228.1"/>
    <property type="molecule type" value="Genomic_DNA"/>
</dbReference>
<dbReference type="Pfam" id="PF13812">
    <property type="entry name" value="PPR_3"/>
    <property type="match status" value="1"/>
</dbReference>
<organism evidence="4 5">
    <name type="scientific">Acer saccharum</name>
    <name type="common">Sugar maple</name>
    <dbReference type="NCBI Taxonomy" id="4024"/>
    <lineage>
        <taxon>Eukaryota</taxon>
        <taxon>Viridiplantae</taxon>
        <taxon>Streptophyta</taxon>
        <taxon>Embryophyta</taxon>
        <taxon>Tracheophyta</taxon>
        <taxon>Spermatophyta</taxon>
        <taxon>Magnoliopsida</taxon>
        <taxon>eudicotyledons</taxon>
        <taxon>Gunneridae</taxon>
        <taxon>Pentapetalae</taxon>
        <taxon>rosids</taxon>
        <taxon>malvids</taxon>
        <taxon>Sapindales</taxon>
        <taxon>Sapindaceae</taxon>
        <taxon>Hippocastanoideae</taxon>
        <taxon>Acereae</taxon>
        <taxon>Acer</taxon>
    </lineage>
</organism>
<accession>A0AA39SG05</accession>
<dbReference type="PANTHER" id="PTHR45717:SF6">
    <property type="entry name" value="PENTACOTRIPEPTIDE-REPEAT REGION OF PRORP DOMAIN-CONTAINING PROTEIN"/>
    <property type="match status" value="1"/>
</dbReference>
<dbReference type="InterPro" id="IPR011990">
    <property type="entry name" value="TPR-like_helical_dom_sf"/>
</dbReference>
<protein>
    <recommendedName>
        <fullName evidence="6">Pentatricopeptide repeat-containing protein</fullName>
    </recommendedName>
</protein>
<name>A0AA39SG05_ACESA</name>
<evidence type="ECO:0000256" key="1">
    <source>
        <dbReference type="ARBA" id="ARBA00007626"/>
    </source>
</evidence>
<keyword evidence="3" id="KW-0732">Signal</keyword>
<dbReference type="Gene3D" id="1.25.40.10">
    <property type="entry name" value="Tetratricopeptide repeat domain"/>
    <property type="match status" value="1"/>
</dbReference>
<dbReference type="GO" id="GO:0005739">
    <property type="term" value="C:mitochondrion"/>
    <property type="evidence" value="ECO:0007669"/>
    <property type="project" value="TreeGrafter"/>
</dbReference>
<feature type="signal peptide" evidence="3">
    <location>
        <begin position="1"/>
        <end position="29"/>
    </location>
</feature>
<feature type="chain" id="PRO_5041376459" description="Pentatricopeptide repeat-containing protein" evidence="3">
    <location>
        <begin position="30"/>
        <end position="135"/>
    </location>
</feature>
<evidence type="ECO:0000256" key="3">
    <source>
        <dbReference type="SAM" id="SignalP"/>
    </source>
</evidence>
<dbReference type="Proteomes" id="UP001168877">
    <property type="component" value="Unassembled WGS sequence"/>
</dbReference>
<evidence type="ECO:0000256" key="2">
    <source>
        <dbReference type="ARBA" id="ARBA00022737"/>
    </source>
</evidence>
<evidence type="ECO:0008006" key="6">
    <source>
        <dbReference type="Google" id="ProtNLM"/>
    </source>
</evidence>
<evidence type="ECO:0000313" key="5">
    <source>
        <dbReference type="Proteomes" id="UP001168877"/>
    </source>
</evidence>
<keyword evidence="5" id="KW-1185">Reference proteome</keyword>
<dbReference type="GO" id="GO:0003729">
    <property type="term" value="F:mRNA binding"/>
    <property type="evidence" value="ECO:0007669"/>
    <property type="project" value="UniProtKB-ARBA"/>
</dbReference>
<keyword evidence="2" id="KW-0677">Repeat</keyword>